<keyword evidence="3" id="KW-1185">Reference proteome</keyword>
<dbReference type="HOGENOM" id="CLU_2011897_0_0_11"/>
<proteinExistence type="predicted"/>
<evidence type="ECO:0000313" key="2">
    <source>
        <dbReference type="EMBL" id="ABD12186.1"/>
    </source>
</evidence>
<dbReference type="Proteomes" id="UP000001937">
    <property type="component" value="Chromosome"/>
</dbReference>
<evidence type="ECO:0000313" key="3">
    <source>
        <dbReference type="Proteomes" id="UP000001937"/>
    </source>
</evidence>
<organism evidence="2 3">
    <name type="scientific">Frankia casuarinae (strain DSM 45818 / CECT 9043 / HFP020203 / CcI3)</name>
    <dbReference type="NCBI Taxonomy" id="106370"/>
    <lineage>
        <taxon>Bacteria</taxon>
        <taxon>Bacillati</taxon>
        <taxon>Actinomycetota</taxon>
        <taxon>Actinomycetes</taxon>
        <taxon>Frankiales</taxon>
        <taxon>Frankiaceae</taxon>
        <taxon>Frankia</taxon>
    </lineage>
</organism>
<feature type="compositionally biased region" description="Polar residues" evidence="1">
    <location>
        <begin position="12"/>
        <end position="26"/>
    </location>
</feature>
<gene>
    <name evidence="2" type="ordered locus">Francci3_2828</name>
</gene>
<accession>Q2J956</accession>
<reference evidence="2 3" key="1">
    <citation type="journal article" date="2007" name="Genome Res.">
        <title>Genome characteristics of facultatively symbiotic Frankia sp. strains reflect host range and host plant biogeography.</title>
        <authorList>
            <person name="Normand P."/>
            <person name="Lapierre P."/>
            <person name="Tisa L.S."/>
            <person name="Gogarten J.P."/>
            <person name="Alloisio N."/>
            <person name="Bagnarol E."/>
            <person name="Bassi C.A."/>
            <person name="Berry A.M."/>
            <person name="Bickhart D.M."/>
            <person name="Choisne N."/>
            <person name="Couloux A."/>
            <person name="Cournoyer B."/>
            <person name="Cruveiller S."/>
            <person name="Daubin V."/>
            <person name="Demange N."/>
            <person name="Francino M.P."/>
            <person name="Goltsman E."/>
            <person name="Huang Y."/>
            <person name="Kopp O.R."/>
            <person name="Labarre L."/>
            <person name="Lapidus A."/>
            <person name="Lavire C."/>
            <person name="Marechal J."/>
            <person name="Martinez M."/>
            <person name="Mastronunzio J.E."/>
            <person name="Mullin B.C."/>
            <person name="Niemann J."/>
            <person name="Pujic P."/>
            <person name="Rawnsley T."/>
            <person name="Rouy Z."/>
            <person name="Schenowitz C."/>
            <person name="Sellstedt A."/>
            <person name="Tavares F."/>
            <person name="Tomkins J.P."/>
            <person name="Vallenet D."/>
            <person name="Valverde C."/>
            <person name="Wall L.G."/>
            <person name="Wang Y."/>
            <person name="Medigue C."/>
            <person name="Benson D.R."/>
        </authorList>
    </citation>
    <scope>NUCLEOTIDE SEQUENCE [LARGE SCALE GENOMIC DNA]</scope>
    <source>
        <strain evidence="3">DSM 45818 / CECT 9043 / CcI3</strain>
    </source>
</reference>
<feature type="region of interest" description="Disordered" evidence="1">
    <location>
        <begin position="100"/>
        <end position="123"/>
    </location>
</feature>
<protein>
    <submittedName>
        <fullName evidence="2">Uncharacterized protein</fullName>
    </submittedName>
</protein>
<evidence type="ECO:0000256" key="1">
    <source>
        <dbReference type="SAM" id="MobiDB-lite"/>
    </source>
</evidence>
<dbReference type="AlphaFoldDB" id="Q2J956"/>
<name>Q2J956_FRACC</name>
<dbReference type="EMBL" id="CP000249">
    <property type="protein sequence ID" value="ABD12186.1"/>
    <property type="molecule type" value="Genomic_DNA"/>
</dbReference>
<sequence length="123" mass="12782">MNGATRRACRPTSRSGSRGAVASTTWPPGARRQVCAAGGSRARVQESPGEGRPDRHHGQQSGDGFAQRPRRRGHGAEPGVAGGVLAVLELDGRAARFRLEKTEPDGTPGGLDPVLVADLAPAR</sequence>
<feature type="region of interest" description="Disordered" evidence="1">
    <location>
        <begin position="1"/>
        <end position="80"/>
    </location>
</feature>
<dbReference type="KEGG" id="fra:Francci3_2828"/>